<proteinExistence type="predicted"/>
<protein>
    <submittedName>
        <fullName evidence="1">Uncharacterized protein</fullName>
    </submittedName>
</protein>
<evidence type="ECO:0000313" key="2">
    <source>
        <dbReference type="Proteomes" id="UP001235744"/>
    </source>
</evidence>
<reference evidence="1 2" key="1">
    <citation type="submission" date="2023-03" db="EMBL/GenBank/DDBJ databases">
        <title>Isolation and description of six Streptomyces strains from soil environments, able to metabolize different microbial glucans.</title>
        <authorList>
            <person name="Widen T."/>
            <person name="Larsbrink J."/>
        </authorList>
    </citation>
    <scope>NUCLEOTIDE SEQUENCE [LARGE SCALE GENOMIC DNA]</scope>
    <source>
        <strain evidence="1 2">Alt2</strain>
    </source>
</reference>
<evidence type="ECO:0000313" key="1">
    <source>
        <dbReference type="EMBL" id="WLQ57334.1"/>
    </source>
</evidence>
<organism evidence="1 2">
    <name type="scientific">Streptomyces poriferorum</name>
    <dbReference type="NCBI Taxonomy" id="2798799"/>
    <lineage>
        <taxon>Bacteria</taxon>
        <taxon>Bacillati</taxon>
        <taxon>Actinomycetota</taxon>
        <taxon>Actinomycetes</taxon>
        <taxon>Kitasatosporales</taxon>
        <taxon>Streptomycetaceae</taxon>
        <taxon>Streptomyces</taxon>
    </lineage>
</organism>
<dbReference type="RefSeq" id="WP_306071091.1">
    <property type="nucleotide sequence ID" value="NZ_CP120988.1"/>
</dbReference>
<keyword evidence="2" id="KW-1185">Reference proteome</keyword>
<gene>
    <name evidence="1" type="ORF">P8A19_18600</name>
</gene>
<dbReference type="EMBL" id="CP120988">
    <property type="protein sequence ID" value="WLQ57334.1"/>
    <property type="molecule type" value="Genomic_DNA"/>
</dbReference>
<sequence length="61" mass="6927">MALHQAALPGWEDWDVAHAWGGDEELRRLLRPDRPTSRPPRRTEFGSVRGSCVGICTRDLQ</sequence>
<accession>A0ABY9IRB7</accession>
<dbReference type="Proteomes" id="UP001235744">
    <property type="component" value="Chromosome"/>
</dbReference>
<name>A0ABY9IRB7_9ACTN</name>